<protein>
    <submittedName>
        <fullName evidence="2">YidB family protein</fullName>
    </submittedName>
</protein>
<evidence type="ECO:0000256" key="1">
    <source>
        <dbReference type="SAM" id="MobiDB-lite"/>
    </source>
</evidence>
<keyword evidence="3" id="KW-1185">Reference proteome</keyword>
<dbReference type="Pfam" id="PF20159">
    <property type="entry name" value="YidB"/>
    <property type="match status" value="1"/>
</dbReference>
<gene>
    <name evidence="2" type="ORF">AB0L16_30325</name>
</gene>
<sequence>MAGSDLGSLLEPLLGGSGGQSGGSLLGSLLGALGSGGGQSLEGLIQELNEGGLGEKTRSWVSTGANQPATGPEIAQAVPDQVLNHVAQHSGLSPEQAADRLAEALPQFVDKLTPGGEIPQGSLEDVIRQHLG</sequence>
<dbReference type="Gene3D" id="1.10.10.690">
    <property type="entry name" value="YidB-like"/>
    <property type="match status" value="1"/>
</dbReference>
<feature type="region of interest" description="Disordered" evidence="1">
    <location>
        <begin position="112"/>
        <end position="132"/>
    </location>
</feature>
<organism evidence="2 3">
    <name type="scientific">Streptomyces orinoci</name>
    <name type="common">Streptoverticillium orinoci</name>
    <dbReference type="NCBI Taxonomy" id="67339"/>
    <lineage>
        <taxon>Bacteria</taxon>
        <taxon>Bacillati</taxon>
        <taxon>Actinomycetota</taxon>
        <taxon>Actinomycetes</taxon>
        <taxon>Kitasatosporales</taxon>
        <taxon>Streptomycetaceae</taxon>
        <taxon>Streptomyces</taxon>
    </lineage>
</organism>
<comment type="caution">
    <text evidence="2">The sequence shown here is derived from an EMBL/GenBank/DDBJ whole genome shotgun (WGS) entry which is preliminary data.</text>
</comment>
<evidence type="ECO:0000313" key="2">
    <source>
        <dbReference type="EMBL" id="MEV5510671.1"/>
    </source>
</evidence>
<dbReference type="RefSeq" id="WP_109278474.1">
    <property type="nucleotide sequence ID" value="NZ_JBFAUK010000037.1"/>
</dbReference>
<dbReference type="InterPro" id="IPR027405">
    <property type="entry name" value="YidB-like"/>
</dbReference>
<accession>A0ABV3K695</accession>
<name>A0ABV3K695_STRON</name>
<dbReference type="SUPFAM" id="SSF140804">
    <property type="entry name" value="YidB-like"/>
    <property type="match status" value="1"/>
</dbReference>
<evidence type="ECO:0000313" key="3">
    <source>
        <dbReference type="Proteomes" id="UP001552594"/>
    </source>
</evidence>
<dbReference type="Proteomes" id="UP001552594">
    <property type="component" value="Unassembled WGS sequence"/>
</dbReference>
<reference evidence="2 3" key="1">
    <citation type="submission" date="2024-06" db="EMBL/GenBank/DDBJ databases">
        <title>The Natural Products Discovery Center: Release of the First 8490 Sequenced Strains for Exploring Actinobacteria Biosynthetic Diversity.</title>
        <authorList>
            <person name="Kalkreuter E."/>
            <person name="Kautsar S.A."/>
            <person name="Yang D."/>
            <person name="Bader C.D."/>
            <person name="Teijaro C.N."/>
            <person name="Fluegel L."/>
            <person name="Davis C.M."/>
            <person name="Simpson J.R."/>
            <person name="Lauterbach L."/>
            <person name="Steele A.D."/>
            <person name="Gui C."/>
            <person name="Meng S."/>
            <person name="Li G."/>
            <person name="Viehrig K."/>
            <person name="Ye F."/>
            <person name="Su P."/>
            <person name="Kiefer A.F."/>
            <person name="Nichols A."/>
            <person name="Cepeda A.J."/>
            <person name="Yan W."/>
            <person name="Fan B."/>
            <person name="Jiang Y."/>
            <person name="Adhikari A."/>
            <person name="Zheng C.-J."/>
            <person name="Schuster L."/>
            <person name="Cowan T.M."/>
            <person name="Smanski M.J."/>
            <person name="Chevrette M.G."/>
            <person name="De Carvalho L.P.S."/>
            <person name="Shen B."/>
        </authorList>
    </citation>
    <scope>NUCLEOTIDE SEQUENCE [LARGE SCALE GENOMIC DNA]</scope>
    <source>
        <strain evidence="2 3">NPDC052347</strain>
    </source>
</reference>
<dbReference type="EMBL" id="JBFAUK010000037">
    <property type="protein sequence ID" value="MEV5510671.1"/>
    <property type="molecule type" value="Genomic_DNA"/>
</dbReference>
<dbReference type="InterPro" id="IPR045372">
    <property type="entry name" value="YidB"/>
</dbReference>
<proteinExistence type="predicted"/>